<keyword evidence="3" id="KW-1185">Reference proteome</keyword>
<dbReference type="SMART" id="SM00506">
    <property type="entry name" value="A1pp"/>
    <property type="match status" value="1"/>
</dbReference>
<dbReference type="AlphaFoldDB" id="A0A0D3I342"/>
<evidence type="ECO:0000259" key="1">
    <source>
        <dbReference type="PROSITE" id="PS51154"/>
    </source>
</evidence>
<dbReference type="OMA" id="ESSAWVN"/>
<reference evidence="2" key="2">
    <citation type="submission" date="2024-10" db="UniProtKB">
        <authorList>
            <consortium name="EnsemblProtists"/>
        </authorList>
    </citation>
    <scope>IDENTIFICATION</scope>
</reference>
<dbReference type="Proteomes" id="UP000013827">
    <property type="component" value="Unassembled WGS sequence"/>
</dbReference>
<evidence type="ECO:0000313" key="2">
    <source>
        <dbReference type="EnsemblProtists" id="EOD05677"/>
    </source>
</evidence>
<organism evidence="2 3">
    <name type="scientific">Emiliania huxleyi (strain CCMP1516)</name>
    <dbReference type="NCBI Taxonomy" id="280463"/>
    <lineage>
        <taxon>Eukaryota</taxon>
        <taxon>Haptista</taxon>
        <taxon>Haptophyta</taxon>
        <taxon>Prymnesiophyceae</taxon>
        <taxon>Isochrysidales</taxon>
        <taxon>Noelaerhabdaceae</taxon>
        <taxon>Emiliania</taxon>
    </lineage>
</organism>
<protein>
    <recommendedName>
        <fullName evidence="1">Macro domain-containing protein</fullName>
    </recommendedName>
</protein>
<dbReference type="PANTHER" id="PTHR11106">
    <property type="entry name" value="GANGLIOSIDE INDUCED DIFFERENTIATION ASSOCIATED PROTEIN 2-RELATED"/>
    <property type="match status" value="1"/>
</dbReference>
<dbReference type="KEGG" id="ehx:EMIHUDRAFT_57582"/>
<dbReference type="InterPro" id="IPR002589">
    <property type="entry name" value="Macro_dom"/>
</dbReference>
<proteinExistence type="predicted"/>
<dbReference type="PaxDb" id="2903-EOD05677"/>
<dbReference type="InterPro" id="IPR043472">
    <property type="entry name" value="Macro_dom-like"/>
</dbReference>
<dbReference type="Pfam" id="PF01661">
    <property type="entry name" value="Macro"/>
    <property type="match status" value="1"/>
</dbReference>
<dbReference type="HOGENOM" id="CLU_046550_5_2_1"/>
<dbReference type="EnsemblProtists" id="EOD05677">
    <property type="protein sequence ID" value="EOD05677"/>
    <property type="gene ID" value="EMIHUDRAFT_57582"/>
</dbReference>
<dbReference type="SUPFAM" id="SSF52949">
    <property type="entry name" value="Macro domain-like"/>
    <property type="match status" value="1"/>
</dbReference>
<evidence type="ECO:0000313" key="3">
    <source>
        <dbReference type="Proteomes" id="UP000013827"/>
    </source>
</evidence>
<dbReference type="RefSeq" id="XP_005758106.1">
    <property type="nucleotide sequence ID" value="XM_005758049.1"/>
</dbReference>
<dbReference type="Gene3D" id="3.40.220.10">
    <property type="entry name" value="Leucine Aminopeptidase, subunit E, domain 1"/>
    <property type="match status" value="1"/>
</dbReference>
<feature type="domain" description="Macro" evidence="1">
    <location>
        <begin position="1"/>
        <end position="119"/>
    </location>
</feature>
<dbReference type="PANTHER" id="PTHR11106:SF27">
    <property type="entry name" value="MACRO DOMAIN-CONTAINING PROTEIN"/>
    <property type="match status" value="1"/>
</dbReference>
<name>A0A0D3I342_EMIH1</name>
<dbReference type="eggNOG" id="KOG2633">
    <property type="taxonomic scope" value="Eukaryota"/>
</dbReference>
<accession>A0A0D3I342</accession>
<reference evidence="3" key="1">
    <citation type="journal article" date="2013" name="Nature">
        <title>Pan genome of the phytoplankton Emiliania underpins its global distribution.</title>
        <authorList>
            <person name="Read B.A."/>
            <person name="Kegel J."/>
            <person name="Klute M.J."/>
            <person name="Kuo A."/>
            <person name="Lefebvre S.C."/>
            <person name="Maumus F."/>
            <person name="Mayer C."/>
            <person name="Miller J."/>
            <person name="Monier A."/>
            <person name="Salamov A."/>
            <person name="Young J."/>
            <person name="Aguilar M."/>
            <person name="Claverie J.M."/>
            <person name="Frickenhaus S."/>
            <person name="Gonzalez K."/>
            <person name="Herman E.K."/>
            <person name="Lin Y.C."/>
            <person name="Napier J."/>
            <person name="Ogata H."/>
            <person name="Sarno A.F."/>
            <person name="Shmutz J."/>
            <person name="Schroeder D."/>
            <person name="de Vargas C."/>
            <person name="Verret F."/>
            <person name="von Dassow P."/>
            <person name="Valentin K."/>
            <person name="Van de Peer Y."/>
            <person name="Wheeler G."/>
            <person name="Dacks J.B."/>
            <person name="Delwiche C.F."/>
            <person name="Dyhrman S.T."/>
            <person name="Glockner G."/>
            <person name="John U."/>
            <person name="Richards T."/>
            <person name="Worden A.Z."/>
            <person name="Zhang X."/>
            <person name="Grigoriev I.V."/>
            <person name="Allen A.E."/>
            <person name="Bidle K."/>
            <person name="Borodovsky M."/>
            <person name="Bowler C."/>
            <person name="Brownlee C."/>
            <person name="Cock J.M."/>
            <person name="Elias M."/>
            <person name="Gladyshev V.N."/>
            <person name="Groth M."/>
            <person name="Guda C."/>
            <person name="Hadaegh A."/>
            <person name="Iglesias-Rodriguez M.D."/>
            <person name="Jenkins J."/>
            <person name="Jones B.M."/>
            <person name="Lawson T."/>
            <person name="Leese F."/>
            <person name="Lindquist E."/>
            <person name="Lobanov A."/>
            <person name="Lomsadze A."/>
            <person name="Malik S.B."/>
            <person name="Marsh M.E."/>
            <person name="Mackinder L."/>
            <person name="Mock T."/>
            <person name="Mueller-Roeber B."/>
            <person name="Pagarete A."/>
            <person name="Parker M."/>
            <person name="Probert I."/>
            <person name="Quesneville H."/>
            <person name="Raines C."/>
            <person name="Rensing S.A."/>
            <person name="Riano-Pachon D.M."/>
            <person name="Richier S."/>
            <person name="Rokitta S."/>
            <person name="Shiraiwa Y."/>
            <person name="Soanes D.M."/>
            <person name="van der Giezen M."/>
            <person name="Wahlund T.M."/>
            <person name="Williams B."/>
            <person name="Wilson W."/>
            <person name="Wolfe G."/>
            <person name="Wurch L.L."/>
        </authorList>
    </citation>
    <scope>NUCLEOTIDE SEQUENCE</scope>
</reference>
<dbReference type="GeneID" id="17251769"/>
<sequence>AIVNAADTKCLYGKGVDGAVNKAGGPALIEARKQLPVRAGTRDVRCPVGDAVVTVGGNLRCRHVIHAVGPNFNPKAQWVQKVAPDGEEKLHSAYLSAMHRAKEHGVRTLAFSLLSAGFF</sequence>
<dbReference type="PROSITE" id="PS51154">
    <property type="entry name" value="MACRO"/>
    <property type="match status" value="1"/>
</dbReference>